<dbReference type="PANTHER" id="PTHR30522">
    <property type="entry name" value="NUCLEOSIDE TRIPHOSPHATE PYROPHOSPHOHYDROLASE"/>
    <property type="match status" value="1"/>
</dbReference>
<keyword evidence="3" id="KW-0378">Hydrolase</keyword>
<proteinExistence type="predicted"/>
<dbReference type="NCBIfam" id="TIGR00444">
    <property type="entry name" value="mazG"/>
    <property type="match status" value="1"/>
</dbReference>
<dbReference type="PANTHER" id="PTHR30522:SF0">
    <property type="entry name" value="NUCLEOSIDE TRIPHOSPHATE PYROPHOSPHOHYDROLASE"/>
    <property type="match status" value="1"/>
</dbReference>
<evidence type="ECO:0000256" key="1">
    <source>
        <dbReference type="SAM" id="MobiDB-lite"/>
    </source>
</evidence>
<dbReference type="SUPFAM" id="SSF101386">
    <property type="entry name" value="all-alpha NTP pyrophosphatases"/>
    <property type="match status" value="2"/>
</dbReference>
<reference evidence="3 4" key="1">
    <citation type="submission" date="2018-12" db="EMBL/GenBank/DDBJ databases">
        <title>First genome draft of Desulfovibrio legallis sp. nov.</title>
        <authorList>
            <person name="Ben Dhia O."/>
            <person name="Najjari A."/>
            <person name="Ferjani R."/>
            <person name="Fhoula I."/>
            <person name="Fardeau M.-L."/>
            <person name="Boudabbous A."/>
            <person name="Ouzari H.I."/>
        </authorList>
    </citation>
    <scope>NUCLEOTIDE SEQUENCE [LARGE SCALE GENOMIC DNA]</scope>
    <source>
        <strain evidence="3 4">H1T</strain>
    </source>
</reference>
<dbReference type="GO" id="GO:0046076">
    <property type="term" value="P:dTTP catabolic process"/>
    <property type="evidence" value="ECO:0007669"/>
    <property type="project" value="TreeGrafter"/>
</dbReference>
<dbReference type="CDD" id="cd11529">
    <property type="entry name" value="NTP-PPase_MazG_Cterm"/>
    <property type="match status" value="1"/>
</dbReference>
<dbReference type="InterPro" id="IPR048011">
    <property type="entry name" value="NTP-PPase_MazG-like_C"/>
</dbReference>
<dbReference type="AlphaFoldDB" id="A0A6H3FAY1"/>
<accession>A0A6H3FAY1</accession>
<organism evidence="3 4">
    <name type="scientific">Desulfovibrio legallii</name>
    <dbReference type="NCBI Taxonomy" id="571438"/>
    <lineage>
        <taxon>Bacteria</taxon>
        <taxon>Pseudomonadati</taxon>
        <taxon>Thermodesulfobacteriota</taxon>
        <taxon>Desulfovibrionia</taxon>
        <taxon>Desulfovibrionales</taxon>
        <taxon>Desulfovibrionaceae</taxon>
        <taxon>Desulfovibrio</taxon>
    </lineage>
</organism>
<dbReference type="InterPro" id="IPR004518">
    <property type="entry name" value="MazG-like_dom"/>
</dbReference>
<comment type="caution">
    <text evidence="3">The sequence shown here is derived from an EMBL/GenBank/DDBJ whole genome shotgun (WGS) entry which is preliminary data.</text>
</comment>
<dbReference type="GO" id="GO:0046061">
    <property type="term" value="P:dATP catabolic process"/>
    <property type="evidence" value="ECO:0007669"/>
    <property type="project" value="TreeGrafter"/>
</dbReference>
<feature type="region of interest" description="Disordered" evidence="1">
    <location>
        <begin position="258"/>
        <end position="296"/>
    </location>
</feature>
<dbReference type="GO" id="GO:0046047">
    <property type="term" value="P:TTP catabolic process"/>
    <property type="evidence" value="ECO:0007669"/>
    <property type="project" value="TreeGrafter"/>
</dbReference>
<feature type="domain" description="NTP pyrophosphohydrolase MazG-like" evidence="2">
    <location>
        <begin position="28"/>
        <end position="101"/>
    </location>
</feature>
<dbReference type="Gene3D" id="1.10.287.1080">
    <property type="entry name" value="MazG-like"/>
    <property type="match status" value="2"/>
</dbReference>
<dbReference type="EMBL" id="SIXC01000008">
    <property type="protein sequence ID" value="TBH79517.1"/>
    <property type="molecule type" value="Genomic_DNA"/>
</dbReference>
<evidence type="ECO:0000313" key="4">
    <source>
        <dbReference type="Proteomes" id="UP000292919"/>
    </source>
</evidence>
<dbReference type="Proteomes" id="UP000292919">
    <property type="component" value="Unassembled WGS sequence"/>
</dbReference>
<dbReference type="GO" id="GO:0006203">
    <property type="term" value="P:dGTP catabolic process"/>
    <property type="evidence" value="ECO:0007669"/>
    <property type="project" value="TreeGrafter"/>
</dbReference>
<gene>
    <name evidence="3" type="ORF">EB812_07960</name>
</gene>
<dbReference type="InterPro" id="IPR011551">
    <property type="entry name" value="NTP_PyrPHydrolase_MazG"/>
</dbReference>
<evidence type="ECO:0000313" key="3">
    <source>
        <dbReference type="EMBL" id="TBH79517.1"/>
    </source>
</evidence>
<dbReference type="Pfam" id="PF03819">
    <property type="entry name" value="MazG"/>
    <property type="match status" value="1"/>
</dbReference>
<feature type="compositionally biased region" description="Low complexity" evidence="1">
    <location>
        <begin position="258"/>
        <end position="273"/>
    </location>
</feature>
<protein>
    <submittedName>
        <fullName evidence="3">Nucleoside triphosphate pyrophosphohydrolase</fullName>
        <ecNumber evidence="3">3.6.1.9</ecNumber>
    </submittedName>
</protein>
<dbReference type="GO" id="GO:0046052">
    <property type="term" value="P:UTP catabolic process"/>
    <property type="evidence" value="ECO:0007669"/>
    <property type="project" value="TreeGrafter"/>
</dbReference>
<evidence type="ECO:0000259" key="2">
    <source>
        <dbReference type="Pfam" id="PF03819"/>
    </source>
</evidence>
<dbReference type="RefSeq" id="WP_118229916.1">
    <property type="nucleotide sequence ID" value="NZ_JBHSHA010000014.1"/>
</dbReference>
<dbReference type="EC" id="3.6.1.9" evidence="3"/>
<sequence length="296" mass="32707">MEPTALEALQAVIDRLTAADGCPWDKEQTPQSLADYIIEESHELVSAIRSGNVADIREELGDVAFLLLFVARLYERQGQFSLDDALNTNRAKMVRRHPHVFGDVTFDSRDAQLAAWEQIKRAEHQDAEGKPQGLFASLPASLPPLIKAYRINSKAARVGFTWQDDEEVEQQVEAEWLEWLDASANGDQEAQKHELGDLLFSITELGRRKGIKASEALDLATLRFLRRFAAMEAMAAAKGQDFTALSLDDKDELWNAAKAQEAVAAPQADAASADRTPPQPLREVGAVAPESETDQN</sequence>
<dbReference type="CDD" id="cd11528">
    <property type="entry name" value="NTP-PPase_MazG_Nterm"/>
    <property type="match status" value="1"/>
</dbReference>
<dbReference type="GO" id="GO:0047429">
    <property type="term" value="F:nucleoside triphosphate diphosphatase activity"/>
    <property type="evidence" value="ECO:0007669"/>
    <property type="project" value="UniProtKB-EC"/>
</dbReference>
<name>A0A6H3FAY1_9BACT</name>
<dbReference type="InterPro" id="IPR048015">
    <property type="entry name" value="NTP-PPase_MazG-like_N"/>
</dbReference>
<keyword evidence="4" id="KW-1185">Reference proteome</keyword>
<dbReference type="GO" id="GO:0046081">
    <property type="term" value="P:dUTP catabolic process"/>
    <property type="evidence" value="ECO:0007669"/>
    <property type="project" value="TreeGrafter"/>
</dbReference>
<dbReference type="NCBIfam" id="NF007113">
    <property type="entry name" value="PRK09562.1"/>
    <property type="match status" value="1"/>
</dbReference>